<reference evidence="1 2" key="1">
    <citation type="journal article" date="2016" name="Genome Announc.">
        <title>Whole-Genome Sequence of Rummeliibacillus stabekisii Strain PP9 Isolated from Antarctic Soil.</title>
        <authorList>
            <person name="da Mota F.F."/>
            <person name="Vollu R.E."/>
            <person name="Jurelevicius D."/>
            <person name="Seldin L."/>
        </authorList>
    </citation>
    <scope>NUCLEOTIDE SEQUENCE [LARGE SCALE GENOMIC DNA]</scope>
    <source>
        <strain evidence="1 2">PP9</strain>
    </source>
</reference>
<dbReference type="RefSeq" id="WP_066791637.1">
    <property type="nucleotide sequence ID" value="NZ_CP014806.1"/>
</dbReference>
<dbReference type="STRING" id="241244.ATY39_16515"/>
<dbReference type="Proteomes" id="UP000076021">
    <property type="component" value="Chromosome"/>
</dbReference>
<keyword evidence="2" id="KW-1185">Reference proteome</keyword>
<name>A0A143HGH7_9BACL</name>
<accession>A0A143HGH7</accession>
<evidence type="ECO:0000313" key="1">
    <source>
        <dbReference type="EMBL" id="AMX00838.1"/>
    </source>
</evidence>
<proteinExistence type="predicted"/>
<dbReference type="EMBL" id="CP014806">
    <property type="protein sequence ID" value="AMX00838.1"/>
    <property type="molecule type" value="Genomic_DNA"/>
</dbReference>
<organism evidence="1 2">
    <name type="scientific">Rummeliibacillus stabekisii</name>
    <dbReference type="NCBI Taxonomy" id="241244"/>
    <lineage>
        <taxon>Bacteria</taxon>
        <taxon>Bacillati</taxon>
        <taxon>Bacillota</taxon>
        <taxon>Bacilli</taxon>
        <taxon>Bacillales</taxon>
        <taxon>Caryophanaceae</taxon>
        <taxon>Rummeliibacillus</taxon>
    </lineage>
</organism>
<evidence type="ECO:0000313" key="2">
    <source>
        <dbReference type="Proteomes" id="UP000076021"/>
    </source>
</evidence>
<dbReference type="KEGG" id="rst:ATY39_16515"/>
<gene>
    <name evidence="1" type="ORF">ATY39_16515</name>
</gene>
<reference evidence="2" key="2">
    <citation type="submission" date="2016-03" db="EMBL/GenBank/DDBJ databases">
        <authorList>
            <person name="Ploux O."/>
        </authorList>
    </citation>
    <scope>NUCLEOTIDE SEQUENCE [LARGE SCALE GENOMIC DNA]</scope>
    <source>
        <strain evidence="2">PP9</strain>
    </source>
</reference>
<protein>
    <submittedName>
        <fullName evidence="1">Uncharacterized protein</fullName>
    </submittedName>
</protein>
<dbReference type="AlphaFoldDB" id="A0A143HGH7"/>
<dbReference type="OrthoDB" id="1797983at2"/>
<sequence>MKKIIMAFLLILVIAGGFYVNSLLNSKPPLPIIRAGHENVAKVRGSYCWEGLISSECVDTIPPPELIKSQNLTPVIASPSSKLKIVFKNEPKKNTISVSKWLPNNQVEDVELNKNTIVLPQEKGMYVYDVSANWEKGSASYAFAIDVR</sequence>